<accession>A0ABV4CZA1</accession>
<reference evidence="1 2" key="1">
    <citation type="submission" date="2024-03" db="EMBL/GenBank/DDBJ databases">
        <title>Mouse gut bacterial collection (mGBC) of GemPharmatech.</title>
        <authorList>
            <person name="He Y."/>
            <person name="Dong L."/>
            <person name="Wu D."/>
            <person name="Gao X."/>
            <person name="Lin Z."/>
        </authorList>
    </citation>
    <scope>NUCLEOTIDE SEQUENCE [LARGE SCALE GENOMIC DNA]</scope>
    <source>
        <strain evidence="1 2">54-13</strain>
    </source>
</reference>
<dbReference type="RefSeq" id="WP_147438793.1">
    <property type="nucleotide sequence ID" value="NZ_JBCLPP010000016.1"/>
</dbReference>
<dbReference type="Proteomes" id="UP001565200">
    <property type="component" value="Unassembled WGS sequence"/>
</dbReference>
<evidence type="ECO:0000313" key="2">
    <source>
        <dbReference type="Proteomes" id="UP001565200"/>
    </source>
</evidence>
<name>A0ABV4CZA1_9BACT</name>
<comment type="caution">
    <text evidence="1">The sequence shown here is derived from an EMBL/GenBank/DDBJ whole genome shotgun (WGS) entry which is preliminary data.</text>
</comment>
<sequence>MDSSHVQMVSLIWSIADDILVFRRMRRSDDTLCREYNQNEGFQGNFRNLIRQIIDDQDYHEVVDQSEDL</sequence>
<protein>
    <submittedName>
        <fullName evidence="1">Uncharacterized protein</fullName>
    </submittedName>
</protein>
<evidence type="ECO:0000313" key="1">
    <source>
        <dbReference type="EMBL" id="MEY8245364.1"/>
    </source>
</evidence>
<proteinExistence type="predicted"/>
<gene>
    <name evidence="1" type="ORF">AAK873_07015</name>
</gene>
<dbReference type="EMBL" id="JBCLPP010000016">
    <property type="protein sequence ID" value="MEY8245364.1"/>
    <property type="molecule type" value="Genomic_DNA"/>
</dbReference>
<organism evidence="1 2">
    <name type="scientific">Heminiphilus faecis</name>
    <dbReference type="NCBI Taxonomy" id="2601703"/>
    <lineage>
        <taxon>Bacteria</taxon>
        <taxon>Pseudomonadati</taxon>
        <taxon>Bacteroidota</taxon>
        <taxon>Bacteroidia</taxon>
        <taxon>Bacteroidales</taxon>
        <taxon>Muribaculaceae</taxon>
        <taxon>Heminiphilus</taxon>
    </lineage>
</organism>
<keyword evidence="2" id="KW-1185">Reference proteome</keyword>